<organism evidence="1 2">
    <name type="scientific">Povalibacter uvarum</name>
    <dbReference type="NCBI Taxonomy" id="732238"/>
    <lineage>
        <taxon>Bacteria</taxon>
        <taxon>Pseudomonadati</taxon>
        <taxon>Pseudomonadota</taxon>
        <taxon>Gammaproteobacteria</taxon>
        <taxon>Steroidobacterales</taxon>
        <taxon>Steroidobacteraceae</taxon>
        <taxon>Povalibacter</taxon>
    </lineage>
</organism>
<evidence type="ECO:0000313" key="1">
    <source>
        <dbReference type="EMBL" id="MBB6094964.1"/>
    </source>
</evidence>
<protein>
    <submittedName>
        <fullName evidence="1">Uncharacterized protein</fullName>
    </submittedName>
</protein>
<gene>
    <name evidence="1" type="ORF">HNQ60_003851</name>
</gene>
<sequence length="34" mass="4030">MARDRCLVFAENHRLYRHDERGERVYYSSAGGSQ</sequence>
<comment type="caution">
    <text evidence="1">The sequence shown here is derived from an EMBL/GenBank/DDBJ whole genome shotgun (WGS) entry which is preliminary data.</text>
</comment>
<evidence type="ECO:0000313" key="2">
    <source>
        <dbReference type="Proteomes" id="UP000588068"/>
    </source>
</evidence>
<reference evidence="1 2" key="1">
    <citation type="submission" date="2020-08" db="EMBL/GenBank/DDBJ databases">
        <title>Genomic Encyclopedia of Type Strains, Phase IV (KMG-IV): sequencing the most valuable type-strain genomes for metagenomic binning, comparative biology and taxonomic classification.</title>
        <authorList>
            <person name="Goeker M."/>
        </authorList>
    </citation>
    <scope>NUCLEOTIDE SEQUENCE [LARGE SCALE GENOMIC DNA]</scope>
    <source>
        <strain evidence="1 2">DSM 26723</strain>
    </source>
</reference>
<proteinExistence type="predicted"/>
<accession>A0A841HQP9</accession>
<dbReference type="Proteomes" id="UP000588068">
    <property type="component" value="Unassembled WGS sequence"/>
</dbReference>
<name>A0A841HQP9_9GAMM</name>
<dbReference type="EMBL" id="JACHHZ010000004">
    <property type="protein sequence ID" value="MBB6094964.1"/>
    <property type="molecule type" value="Genomic_DNA"/>
</dbReference>
<keyword evidence="2" id="KW-1185">Reference proteome</keyword>
<dbReference type="AlphaFoldDB" id="A0A841HQP9"/>